<feature type="region of interest" description="Disordered" evidence="1">
    <location>
        <begin position="18"/>
        <end position="59"/>
    </location>
</feature>
<sequence>MEGTKEIIARSRYAEHLAETNAAPAPGTSTSTSTSTSTGNKRREESMYNAGVQSNPRIRPVTGGSFHPVVVVPAVVVLWERCCQEFAFQRVRIFRDIFLPGFNTITRYGNRMESYNNINNNNNDNNNSASTFLSCLGPSGLVSRFSRSSYHDVDCSPATISGDNFPL</sequence>
<feature type="compositionally biased region" description="Low complexity" evidence="1">
    <location>
        <begin position="28"/>
        <end position="38"/>
    </location>
</feature>
<name>A0AAV7HWR6_COTGL</name>
<dbReference type="EMBL" id="JAHXZJ010002609">
    <property type="protein sequence ID" value="KAH0539687.1"/>
    <property type="molecule type" value="Genomic_DNA"/>
</dbReference>
<evidence type="ECO:0000313" key="2">
    <source>
        <dbReference type="EMBL" id="KAH0539687.1"/>
    </source>
</evidence>
<reference evidence="2 3" key="1">
    <citation type="journal article" date="2021" name="J. Hered.">
        <title>A chromosome-level genome assembly of the parasitoid wasp, Cotesia glomerata (Hymenoptera: Braconidae).</title>
        <authorList>
            <person name="Pinto B.J."/>
            <person name="Weis J.J."/>
            <person name="Gamble T."/>
            <person name="Ode P.J."/>
            <person name="Paul R."/>
            <person name="Zaspel J.M."/>
        </authorList>
    </citation>
    <scope>NUCLEOTIDE SEQUENCE [LARGE SCALE GENOMIC DNA]</scope>
    <source>
        <strain evidence="2">CgM1</strain>
    </source>
</reference>
<comment type="caution">
    <text evidence="2">The sequence shown here is derived from an EMBL/GenBank/DDBJ whole genome shotgun (WGS) entry which is preliminary data.</text>
</comment>
<dbReference type="AlphaFoldDB" id="A0AAV7HWR6"/>
<protein>
    <submittedName>
        <fullName evidence="2">Uncharacterized protein</fullName>
    </submittedName>
</protein>
<dbReference type="Proteomes" id="UP000826195">
    <property type="component" value="Unassembled WGS sequence"/>
</dbReference>
<gene>
    <name evidence="2" type="ORF">KQX54_007294</name>
</gene>
<keyword evidence="3" id="KW-1185">Reference proteome</keyword>
<accession>A0AAV7HWR6</accession>
<evidence type="ECO:0000256" key="1">
    <source>
        <dbReference type="SAM" id="MobiDB-lite"/>
    </source>
</evidence>
<evidence type="ECO:0000313" key="3">
    <source>
        <dbReference type="Proteomes" id="UP000826195"/>
    </source>
</evidence>
<proteinExistence type="predicted"/>
<organism evidence="2 3">
    <name type="scientific">Cotesia glomerata</name>
    <name type="common">Lepidopteran parasitic wasp</name>
    <name type="synonym">Apanteles glomeratus</name>
    <dbReference type="NCBI Taxonomy" id="32391"/>
    <lineage>
        <taxon>Eukaryota</taxon>
        <taxon>Metazoa</taxon>
        <taxon>Ecdysozoa</taxon>
        <taxon>Arthropoda</taxon>
        <taxon>Hexapoda</taxon>
        <taxon>Insecta</taxon>
        <taxon>Pterygota</taxon>
        <taxon>Neoptera</taxon>
        <taxon>Endopterygota</taxon>
        <taxon>Hymenoptera</taxon>
        <taxon>Apocrita</taxon>
        <taxon>Ichneumonoidea</taxon>
        <taxon>Braconidae</taxon>
        <taxon>Microgastrinae</taxon>
        <taxon>Cotesia</taxon>
    </lineage>
</organism>